<feature type="compositionally biased region" description="Basic and acidic residues" evidence="1">
    <location>
        <begin position="80"/>
        <end position="101"/>
    </location>
</feature>
<gene>
    <name evidence="2" type="ORF">DPMN_066252</name>
</gene>
<evidence type="ECO:0000313" key="2">
    <source>
        <dbReference type="EMBL" id="KAH3706862.1"/>
    </source>
</evidence>
<dbReference type="AlphaFoldDB" id="A0A9D4BSS1"/>
<reference evidence="2" key="1">
    <citation type="journal article" date="2019" name="bioRxiv">
        <title>The Genome of the Zebra Mussel, Dreissena polymorpha: A Resource for Invasive Species Research.</title>
        <authorList>
            <person name="McCartney M.A."/>
            <person name="Auch B."/>
            <person name="Kono T."/>
            <person name="Mallez S."/>
            <person name="Zhang Y."/>
            <person name="Obille A."/>
            <person name="Becker A."/>
            <person name="Abrahante J.E."/>
            <person name="Garbe J."/>
            <person name="Badalamenti J.P."/>
            <person name="Herman A."/>
            <person name="Mangelson H."/>
            <person name="Liachko I."/>
            <person name="Sullivan S."/>
            <person name="Sone E.D."/>
            <person name="Koren S."/>
            <person name="Silverstein K.A.T."/>
            <person name="Beckman K.B."/>
            <person name="Gohl D.M."/>
        </authorList>
    </citation>
    <scope>NUCLEOTIDE SEQUENCE</scope>
    <source>
        <strain evidence="2">Duluth1</strain>
        <tissue evidence="2">Whole animal</tissue>
    </source>
</reference>
<comment type="caution">
    <text evidence="2">The sequence shown here is derived from an EMBL/GenBank/DDBJ whole genome shotgun (WGS) entry which is preliminary data.</text>
</comment>
<protein>
    <submittedName>
        <fullName evidence="2">Uncharacterized protein</fullName>
    </submittedName>
</protein>
<feature type="region of interest" description="Disordered" evidence="1">
    <location>
        <begin position="196"/>
        <end position="233"/>
    </location>
</feature>
<feature type="compositionally biased region" description="Basic and acidic residues" evidence="1">
    <location>
        <begin position="114"/>
        <end position="128"/>
    </location>
</feature>
<name>A0A9D4BSS1_DREPO</name>
<sequence length="277" mass="32178">MSTTEGADVDRYLKESIKSYKECSVKNTARRNSLQKKTLGIESERRLASSKMTREERLLKEQLRHMNIEKAKNHLVHNLRDAHEQEHHRKTSREEKKHHELPIPVEPYPITFRETPRSPEQDRRHQESGKAYAANGRRRQSREFEDLSLNTSPKGPLFNIKEVREEESRRRRTYSMSAAHQIMARKHLSLSRHAGKFITPSGSPQLLRTRKISTGSKTGGNSSGSSKESLNDSKERIHSLNDLHWIGEPEAINSIRRPRLTVDQQELESEMHKLRVT</sequence>
<dbReference type="EMBL" id="JAIWYP010000014">
    <property type="protein sequence ID" value="KAH3706862.1"/>
    <property type="molecule type" value="Genomic_DNA"/>
</dbReference>
<evidence type="ECO:0000256" key="1">
    <source>
        <dbReference type="SAM" id="MobiDB-lite"/>
    </source>
</evidence>
<feature type="region of interest" description="Disordered" evidence="1">
    <location>
        <begin position="80"/>
        <end position="172"/>
    </location>
</feature>
<keyword evidence="3" id="KW-1185">Reference proteome</keyword>
<proteinExistence type="predicted"/>
<reference evidence="2" key="2">
    <citation type="submission" date="2020-11" db="EMBL/GenBank/DDBJ databases">
        <authorList>
            <person name="McCartney M.A."/>
            <person name="Auch B."/>
            <person name="Kono T."/>
            <person name="Mallez S."/>
            <person name="Becker A."/>
            <person name="Gohl D.M."/>
            <person name="Silverstein K.A.T."/>
            <person name="Koren S."/>
            <person name="Bechman K.B."/>
            <person name="Herman A."/>
            <person name="Abrahante J.E."/>
            <person name="Garbe J."/>
        </authorList>
    </citation>
    <scope>NUCLEOTIDE SEQUENCE</scope>
    <source>
        <strain evidence="2">Duluth1</strain>
        <tissue evidence="2">Whole animal</tissue>
    </source>
</reference>
<dbReference type="Proteomes" id="UP000828390">
    <property type="component" value="Unassembled WGS sequence"/>
</dbReference>
<evidence type="ECO:0000313" key="3">
    <source>
        <dbReference type="Proteomes" id="UP000828390"/>
    </source>
</evidence>
<accession>A0A9D4BSS1</accession>
<organism evidence="2 3">
    <name type="scientific">Dreissena polymorpha</name>
    <name type="common">Zebra mussel</name>
    <name type="synonym">Mytilus polymorpha</name>
    <dbReference type="NCBI Taxonomy" id="45954"/>
    <lineage>
        <taxon>Eukaryota</taxon>
        <taxon>Metazoa</taxon>
        <taxon>Spiralia</taxon>
        <taxon>Lophotrochozoa</taxon>
        <taxon>Mollusca</taxon>
        <taxon>Bivalvia</taxon>
        <taxon>Autobranchia</taxon>
        <taxon>Heteroconchia</taxon>
        <taxon>Euheterodonta</taxon>
        <taxon>Imparidentia</taxon>
        <taxon>Neoheterodontei</taxon>
        <taxon>Myida</taxon>
        <taxon>Dreissenoidea</taxon>
        <taxon>Dreissenidae</taxon>
        <taxon>Dreissena</taxon>
    </lineage>
</organism>